<accession>A0A0L0UU56</accession>
<feature type="compositionally biased region" description="Low complexity" evidence="1">
    <location>
        <begin position="776"/>
        <end position="792"/>
    </location>
</feature>
<dbReference type="SMART" id="SM00501">
    <property type="entry name" value="BRIGHT"/>
    <property type="match status" value="1"/>
</dbReference>
<feature type="region of interest" description="Disordered" evidence="1">
    <location>
        <begin position="43"/>
        <end position="171"/>
    </location>
</feature>
<evidence type="ECO:0000259" key="2">
    <source>
        <dbReference type="PROSITE" id="PS51011"/>
    </source>
</evidence>
<feature type="compositionally biased region" description="Polar residues" evidence="1">
    <location>
        <begin position="793"/>
        <end position="860"/>
    </location>
</feature>
<feature type="region of interest" description="Disordered" evidence="1">
    <location>
        <begin position="451"/>
        <end position="545"/>
    </location>
</feature>
<evidence type="ECO:0000256" key="1">
    <source>
        <dbReference type="SAM" id="MobiDB-lite"/>
    </source>
</evidence>
<feature type="compositionally biased region" description="Polar residues" evidence="1">
    <location>
        <begin position="225"/>
        <end position="244"/>
    </location>
</feature>
<feature type="compositionally biased region" description="Polar residues" evidence="1">
    <location>
        <begin position="451"/>
        <end position="465"/>
    </location>
</feature>
<evidence type="ECO:0000313" key="3">
    <source>
        <dbReference type="EMBL" id="KNE90553.1"/>
    </source>
</evidence>
<organism evidence="3 4">
    <name type="scientific">Puccinia striiformis f. sp. tritici PST-78</name>
    <dbReference type="NCBI Taxonomy" id="1165861"/>
    <lineage>
        <taxon>Eukaryota</taxon>
        <taxon>Fungi</taxon>
        <taxon>Dikarya</taxon>
        <taxon>Basidiomycota</taxon>
        <taxon>Pucciniomycotina</taxon>
        <taxon>Pucciniomycetes</taxon>
        <taxon>Pucciniales</taxon>
        <taxon>Pucciniaceae</taxon>
        <taxon>Puccinia</taxon>
    </lineage>
</organism>
<dbReference type="SUPFAM" id="SSF46774">
    <property type="entry name" value="ARID-like"/>
    <property type="match status" value="1"/>
</dbReference>
<feature type="compositionally biased region" description="Low complexity" evidence="1">
    <location>
        <begin position="684"/>
        <end position="728"/>
    </location>
</feature>
<feature type="region of interest" description="Disordered" evidence="1">
    <location>
        <begin position="198"/>
        <end position="251"/>
    </location>
</feature>
<feature type="compositionally biased region" description="Polar residues" evidence="1">
    <location>
        <begin position="966"/>
        <end position="1005"/>
    </location>
</feature>
<feature type="compositionally biased region" description="Low complexity" evidence="1">
    <location>
        <begin position="374"/>
        <end position="416"/>
    </location>
</feature>
<feature type="region of interest" description="Disordered" evidence="1">
    <location>
        <begin position="928"/>
        <end position="1322"/>
    </location>
</feature>
<dbReference type="GO" id="GO:0003677">
    <property type="term" value="F:DNA binding"/>
    <property type="evidence" value="ECO:0007669"/>
    <property type="project" value="InterPro"/>
</dbReference>
<feature type="compositionally biased region" description="Polar residues" evidence="1">
    <location>
        <begin position="1107"/>
        <end position="1146"/>
    </location>
</feature>
<feature type="compositionally biased region" description="Polar residues" evidence="1">
    <location>
        <begin position="1229"/>
        <end position="1255"/>
    </location>
</feature>
<dbReference type="STRING" id="1165861.A0A0L0UU56"/>
<feature type="compositionally biased region" description="Low complexity" evidence="1">
    <location>
        <begin position="1858"/>
        <end position="1869"/>
    </location>
</feature>
<feature type="region of interest" description="Disordered" evidence="1">
    <location>
        <begin position="338"/>
        <end position="423"/>
    </location>
</feature>
<feature type="compositionally biased region" description="Polar residues" evidence="1">
    <location>
        <begin position="1279"/>
        <end position="1304"/>
    </location>
</feature>
<proteinExistence type="predicted"/>
<dbReference type="InterPro" id="IPR001606">
    <property type="entry name" value="ARID_dom"/>
</dbReference>
<feature type="compositionally biased region" description="Low complexity" evidence="1">
    <location>
        <begin position="1876"/>
        <end position="1890"/>
    </location>
</feature>
<feature type="compositionally biased region" description="Polar residues" evidence="1">
    <location>
        <begin position="1200"/>
        <end position="1210"/>
    </location>
</feature>
<dbReference type="Gene3D" id="1.10.150.60">
    <property type="entry name" value="ARID DNA-binding domain"/>
    <property type="match status" value="1"/>
</dbReference>
<sequence length="1961" mass="216138">MNNGLYNQQQQLLLLQQQQQQRQQQQQQQQQQPSQYQQQQQQQQQYHQQQQPHQQFQQQQHQQQQQQQPYHQQQLQQQQHYPQQQQQQQPHSQQNFQPQHQIQLQHQQQLQLHQIQQAQKQQPAHQQQQQQQHRYSLSSNAFNSQPLPNLGQSSYSLTNSAPTMPASPALSNSSLQFNSQLGSHSISSYNNPSWNISSSQHHHLNNSNPSTANATTTPLNLTSSWQSSPSIHSATLQPTQQSIRSPEESTHQNLIPQLLSQVITAIGLNSEFDRSNPSSSVRRYDPRTLPTDPRTNLRLNESSMAAIEQAYLHETYGPIELKLYKEYLINQHQLKVSEKSSKLHDHPPLGSPSSSNTTIPGLPQVGMNPILFRSSTPADSQQQPSSSQLQAQTTQSGFPHSGSPPVLPLSNVPSSGNHLNNNNLAYSSATHTLNPTQIPSSYSAINLQNQSHQDYTPSPRHSTQRPLGPPPPTGMNSSYNNQQQQQQQQQQQHVQPQQNNQPPLSNASNTSNQAASSPTALVNPNQTFTHGPSTPINSSHVIAPQSPTNSQRFLAQLSDFLTKSSRHPPQLSFPPVIEGQPIDLYKLLSCVQQNGGSGNVNRLGAWPLIAASIDLLPSTNHSPTNRRSSQNSPHDPSSRGFSPEFILQLQQVYAQYLQSFEVYQNAQFMRRRQAIMQQQQQLQHQQAQQQQHHHQQQTQQQQHLQQQQTHPQLQSHQPTHPQHPQSQLAQQNLQPTAALQSPIPPTSLQNQPANWTANNYNAFVGAHTKTPLHPTHQPSSAQQHQPSASPQSLNTLPSSQNGSMNWPGNSTNTFTDSPVKTPSNLPQQTQTQILSSQAAPQHLQGNSSLTSSNPNQNPASNWPGAPPNSFSTSPVTAVYNQSNISSQSPGGSSHLGSWNGGGGSQNLTHASTITITLVPNLYNQPTTTSTNNQYVSNTNGSGLYNPPSSGGNGPAHSASFSSSGSPMMNTNLNLGSSSIGVTPTTPQIPNKNLLINSTSSHQDLSTFPGGPHHLPSNSGALTPLGSQAGSPGSLVGANSESVSNTSASLPNSSNSNGKRTRSSKKSITQDGPLKIMATTVTLDKKKRMKRDHESKSPHVATKGLPPTDSQNGMLGSRTPSISSNHPQTQVSPSFQVESEGASSTTIHPPHAPLNHPAQQHMNGPVDQPSPAPQQQQPSHSQQQSPAGGMMSELMPPLIQPSDSSATTAGSQPPAVFSPKPSSSPHHPEQLSTNDNFGTRAITPSSTTNNLASSTKHIPYPSPHPPGSPLKGHKPVNAHPHQQATDIASHSNGINSAPPSNKTNLQQQQQQRPSIIPPSPRTDYIPICKPVDHTGGWDLKEAEEIYSFRMSNKPRRSLDDLGLVDVHSLVMSIKSRIGSEVTYALNTLTLIGPHLKLFREETNGNWGVIVMPLSKCEDLLEELLDLLEDVAFKPNWNDDEGNEDDEEEMERGFYNTMSDAIDEDVRPVLTTRGDDDTTDDEDEDLRPSIGQVEMIFSILNILRSFGMTDESGLYIGRTARTTSLLIGLCEFESSSSTATSKSKLRKSLRLTQLDRLRIQREVLQILADVGHGIHLVDQSNLTIIKLLKLSLFFLIDSPCQIDRTPFEGEGTMDIKTVQHQQSPQEISPNLQQRFRSLSVVPSHVDSALSLLSKIATLDSNKKRIEESLLNTNHEPIIDQLIHTLTMILPVTTEEFLLIISEDEPKMRAEVLAMALFNLCSLKKFHSSKLHNINPKSTIKKKISIEQRSKTRSDLIRSLVRIIGRFIVLGDDQISTYSTNKGQIMQTLIERLIETLRVLIEQIDHHHHPNNDQVDNDHRTGGFYDLNNDGIEPPFNWFGGGFQVNLSEHQIGDSLLFEFDPQSDPSSSSDPTNLDHLPSPSSIGSSQGSGPSCLNSGSTVNWKIEFIKTLAGLNSQFLNVHTLNRNFSHLNHLLHPLTLPNNLPDSFNLISNNAFSSLVKILD</sequence>
<gene>
    <name evidence="3" type="ORF">PSTG_16015</name>
</gene>
<dbReference type="SMART" id="SM01014">
    <property type="entry name" value="ARID"/>
    <property type="match status" value="1"/>
</dbReference>
<feature type="compositionally biased region" description="Polar residues" evidence="1">
    <location>
        <begin position="518"/>
        <end position="545"/>
    </location>
</feature>
<reference evidence="4" key="1">
    <citation type="submission" date="2014-03" db="EMBL/GenBank/DDBJ databases">
        <title>The Genome Sequence of Puccinia striiformis f. sp. tritici PST-78.</title>
        <authorList>
            <consortium name="The Broad Institute Genome Sequencing Platform"/>
            <person name="Cuomo C."/>
            <person name="Hulbert S."/>
            <person name="Chen X."/>
            <person name="Walker B."/>
            <person name="Young S.K."/>
            <person name="Zeng Q."/>
            <person name="Gargeya S."/>
            <person name="Fitzgerald M."/>
            <person name="Haas B."/>
            <person name="Abouelleil A."/>
            <person name="Alvarado L."/>
            <person name="Arachchi H.M."/>
            <person name="Berlin A.M."/>
            <person name="Chapman S.B."/>
            <person name="Goldberg J."/>
            <person name="Griggs A."/>
            <person name="Gujja S."/>
            <person name="Hansen M."/>
            <person name="Howarth C."/>
            <person name="Imamovic A."/>
            <person name="Larimer J."/>
            <person name="McCowan C."/>
            <person name="Montmayeur A."/>
            <person name="Murphy C."/>
            <person name="Neiman D."/>
            <person name="Pearson M."/>
            <person name="Priest M."/>
            <person name="Roberts A."/>
            <person name="Saif S."/>
            <person name="Shea T."/>
            <person name="Sisk P."/>
            <person name="Sykes S."/>
            <person name="Wortman J."/>
            <person name="Nusbaum C."/>
            <person name="Birren B."/>
        </authorList>
    </citation>
    <scope>NUCLEOTIDE SEQUENCE [LARGE SCALE GENOMIC DNA]</scope>
    <source>
        <strain evidence="4">race PST-78</strain>
    </source>
</reference>
<dbReference type="Pfam" id="PF01388">
    <property type="entry name" value="ARID"/>
    <property type="match status" value="1"/>
</dbReference>
<dbReference type="PROSITE" id="PS51011">
    <property type="entry name" value="ARID"/>
    <property type="match status" value="1"/>
</dbReference>
<feature type="compositionally biased region" description="Polar residues" evidence="1">
    <location>
        <begin position="928"/>
        <end position="949"/>
    </location>
</feature>
<feature type="region of interest" description="Disordered" evidence="1">
    <location>
        <begin position="1858"/>
        <end position="1890"/>
    </location>
</feature>
<feature type="region of interest" description="Disordered" evidence="1">
    <location>
        <begin position="271"/>
        <end position="296"/>
    </location>
</feature>
<dbReference type="CDD" id="cd16100">
    <property type="entry name" value="ARID"/>
    <property type="match status" value="1"/>
</dbReference>
<feature type="region of interest" description="Disordered" evidence="1">
    <location>
        <begin position="684"/>
        <end position="753"/>
    </location>
</feature>
<feature type="compositionally biased region" description="Basic and acidic residues" evidence="1">
    <location>
        <begin position="338"/>
        <end position="347"/>
    </location>
</feature>
<dbReference type="OrthoDB" id="2504546at2759"/>
<feature type="compositionally biased region" description="Low complexity" evidence="1">
    <location>
        <begin position="480"/>
        <end position="517"/>
    </location>
</feature>
<feature type="compositionally biased region" description="Polar residues" evidence="1">
    <location>
        <begin position="729"/>
        <end position="739"/>
    </location>
</feature>
<dbReference type="Proteomes" id="UP000054564">
    <property type="component" value="Unassembled WGS sequence"/>
</dbReference>
<feature type="compositionally biased region" description="Polar residues" evidence="1">
    <location>
        <begin position="1015"/>
        <end position="1057"/>
    </location>
</feature>
<keyword evidence="4" id="KW-1185">Reference proteome</keyword>
<feature type="compositionally biased region" description="Polar residues" evidence="1">
    <location>
        <begin position="134"/>
        <end position="162"/>
    </location>
</feature>
<name>A0A0L0UU56_9BASI</name>
<feature type="compositionally biased region" description="Low complexity" evidence="1">
    <location>
        <begin position="1172"/>
        <end position="1186"/>
    </location>
</feature>
<feature type="region of interest" description="Disordered" evidence="1">
    <location>
        <begin position="767"/>
        <end position="903"/>
    </location>
</feature>
<comment type="caution">
    <text evidence="3">The sequence shown here is derived from an EMBL/GenBank/DDBJ whole genome shotgun (WGS) entry which is preliminary data.</text>
</comment>
<feature type="domain" description="ARID" evidence="2">
    <location>
        <begin position="547"/>
        <end position="665"/>
    </location>
</feature>
<dbReference type="InterPro" id="IPR036431">
    <property type="entry name" value="ARID_dom_sf"/>
</dbReference>
<evidence type="ECO:0000313" key="4">
    <source>
        <dbReference type="Proteomes" id="UP000054564"/>
    </source>
</evidence>
<feature type="compositionally biased region" description="Low complexity" evidence="1">
    <location>
        <begin position="43"/>
        <end position="133"/>
    </location>
</feature>
<feature type="compositionally biased region" description="Polar residues" evidence="1">
    <location>
        <begin position="617"/>
        <end position="635"/>
    </location>
</feature>
<feature type="compositionally biased region" description="Low complexity" evidence="1">
    <location>
        <begin position="882"/>
        <end position="897"/>
    </location>
</feature>
<feature type="region of interest" description="Disordered" evidence="1">
    <location>
        <begin position="1464"/>
        <end position="1484"/>
    </location>
</feature>
<dbReference type="EMBL" id="AJIL01000251">
    <property type="protein sequence ID" value="KNE90553.1"/>
    <property type="molecule type" value="Genomic_DNA"/>
</dbReference>
<feature type="region of interest" description="Disordered" evidence="1">
    <location>
        <begin position="617"/>
        <end position="641"/>
    </location>
</feature>
<protein>
    <recommendedName>
        <fullName evidence="2">ARID domain-containing protein</fullName>
    </recommendedName>
</protein>
<feature type="compositionally biased region" description="Polar residues" evidence="1">
    <location>
        <begin position="868"/>
        <end position="881"/>
    </location>
</feature>
<feature type="compositionally biased region" description="Low complexity" evidence="1">
    <location>
        <begin position="205"/>
        <end position="224"/>
    </location>
</feature>